<evidence type="ECO:0000313" key="2">
    <source>
        <dbReference type="Proteomes" id="UP000827751"/>
    </source>
</evidence>
<gene>
    <name evidence="1" type="ORF">CHEWBECCA_49</name>
</gene>
<keyword evidence="2" id="KW-1185">Reference proteome</keyword>
<organism evidence="1 2">
    <name type="scientific">Bacillus phage vB_BanS_Chewbecca</name>
    <dbReference type="NCBI Taxonomy" id="2894786"/>
    <lineage>
        <taxon>Viruses</taxon>
        <taxon>Duplodnaviria</taxon>
        <taxon>Heunggongvirae</taxon>
        <taxon>Uroviricota</taxon>
        <taxon>Caudoviricetes</taxon>
        <taxon>Joanripponvirinae</taxon>
        <taxon>Tsamsavirus</taxon>
        <taxon>Tsamsavirus chewbecca</taxon>
    </lineage>
</organism>
<reference evidence="1 2" key="1">
    <citation type="submission" date="2021-10" db="EMBL/GenBank/DDBJ databases">
        <authorList>
            <person name="Lavering E.D."/>
            <person name="James R."/>
            <person name="Fairhom J.D."/>
            <person name="Ogilvie B.H."/>
            <person name="Thurgood T.L."/>
            <person name="Robison R.A."/>
            <person name="Grose J.H."/>
        </authorList>
    </citation>
    <scope>NUCLEOTIDE SEQUENCE [LARGE SCALE GENOMIC DNA]</scope>
</reference>
<dbReference type="Proteomes" id="UP000827751">
    <property type="component" value="Segment"/>
</dbReference>
<evidence type="ECO:0000313" key="1">
    <source>
        <dbReference type="EMBL" id="UGO46132.1"/>
    </source>
</evidence>
<name>A0AAE8YMF2_9CAUD</name>
<protein>
    <submittedName>
        <fullName evidence="1">Uncharacterized protein</fullName>
    </submittedName>
</protein>
<proteinExistence type="predicted"/>
<dbReference type="EMBL" id="OK499972">
    <property type="protein sequence ID" value="UGO46132.1"/>
    <property type="molecule type" value="Genomic_DNA"/>
</dbReference>
<sequence>MNNMSQLIEGYALVTAKGKYLSMEQVASHDIEVLTFSNPDMATLHTLDLAIQTKKEIISNDGYWNYSALEEQIPVGIVKITKLIKVEEVAE</sequence>
<accession>A0AAE8YMF2</accession>